<keyword evidence="10" id="KW-0443">Lipid metabolism</keyword>
<keyword evidence="13" id="KW-1208">Phospholipid metabolism</keyword>
<evidence type="ECO:0000256" key="1">
    <source>
        <dbReference type="ARBA" id="ARBA00000287"/>
    </source>
</evidence>
<dbReference type="EMBL" id="JBHTKR010000007">
    <property type="protein sequence ID" value="MFD1196471.1"/>
    <property type="molecule type" value="Genomic_DNA"/>
</dbReference>
<evidence type="ECO:0000256" key="11">
    <source>
        <dbReference type="ARBA" id="ARBA00023136"/>
    </source>
</evidence>
<dbReference type="InterPro" id="IPR043130">
    <property type="entry name" value="CDP-OH_PTrfase_TM_dom"/>
</dbReference>
<gene>
    <name evidence="18" type="primary">pssA</name>
    <name evidence="18" type="ORF">ACFQ3C_17495</name>
</gene>
<evidence type="ECO:0000256" key="2">
    <source>
        <dbReference type="ARBA" id="ARBA00004127"/>
    </source>
</evidence>
<evidence type="ECO:0000256" key="9">
    <source>
        <dbReference type="ARBA" id="ARBA00022989"/>
    </source>
</evidence>
<dbReference type="GO" id="GO:0003882">
    <property type="term" value="F:CDP-diacylglycerol-serine O-phosphatidyltransferase activity"/>
    <property type="evidence" value="ECO:0007669"/>
    <property type="project" value="UniProtKB-EC"/>
</dbReference>
<evidence type="ECO:0000256" key="3">
    <source>
        <dbReference type="ARBA" id="ARBA00010441"/>
    </source>
</evidence>
<evidence type="ECO:0000313" key="19">
    <source>
        <dbReference type="Proteomes" id="UP001597151"/>
    </source>
</evidence>
<evidence type="ECO:0000256" key="13">
    <source>
        <dbReference type="ARBA" id="ARBA00023264"/>
    </source>
</evidence>
<dbReference type="Pfam" id="PF01066">
    <property type="entry name" value="CDP-OH_P_transf"/>
    <property type="match status" value="1"/>
</dbReference>
<feature type="transmembrane region" description="Helical" evidence="16">
    <location>
        <begin position="211"/>
        <end position="234"/>
    </location>
</feature>
<feature type="transmembrane region" description="Helical" evidence="16">
    <location>
        <begin position="174"/>
        <end position="191"/>
    </location>
</feature>
<dbReference type="InterPro" id="IPR012616">
    <property type="entry name" value="CDP-OH_P_trans_C"/>
</dbReference>
<keyword evidence="6" id="KW-0444">Lipid biosynthesis</keyword>
<dbReference type="InterPro" id="IPR050324">
    <property type="entry name" value="CDP-alcohol_PTase-I"/>
</dbReference>
<dbReference type="InterPro" id="IPR048254">
    <property type="entry name" value="CDP_ALCOHOL_P_TRANSF_CS"/>
</dbReference>
<dbReference type="Gene3D" id="1.20.120.1760">
    <property type="match status" value="1"/>
</dbReference>
<proteinExistence type="inferred from homology"/>
<sequence>MGELPDPDQLPPVRSRRELPIVQLLPNLVTVGAICAGLTAIRYATSGNFNVAVQLLLLAAVLDGLDGSLARLLKSASALGAELDSLADFLNFGIAPALLMYFWAFKDMGNLGWIAVVIYALCCVLRLARFNVGTKASDTEKPSRHFEGVPSPAGALLVMLPLFVDRAFDGLPPIPDMVIAAYMLGVGLLMISRMPTWSLKSLTIQRENVRFLYVGFVCFLAALISFPWLTLMALDLLYLVSLVWAWRQWRSRSQEQV</sequence>
<feature type="transmembrane region" description="Helical" evidence="16">
    <location>
        <begin position="85"/>
        <end position="105"/>
    </location>
</feature>
<protein>
    <recommendedName>
        <fullName evidence="5">CDP-diacylglycerol--serine O-phosphatidyltransferase</fullName>
        <ecNumber evidence="4">2.7.8.8</ecNumber>
    </recommendedName>
    <alternativeName>
        <fullName evidence="14">Phosphatidylserine synthase</fullName>
    </alternativeName>
</protein>
<evidence type="ECO:0000256" key="7">
    <source>
        <dbReference type="ARBA" id="ARBA00022679"/>
    </source>
</evidence>
<dbReference type="PANTHER" id="PTHR14269">
    <property type="entry name" value="CDP-DIACYLGLYCEROL--GLYCEROL-3-PHOSPHATE 3-PHOSPHATIDYLTRANSFERASE-RELATED"/>
    <property type="match status" value="1"/>
</dbReference>
<keyword evidence="7 15" id="KW-0808">Transferase</keyword>
<keyword evidence="12" id="KW-0594">Phospholipid biosynthesis</keyword>
<dbReference type="RefSeq" id="WP_380794589.1">
    <property type="nucleotide sequence ID" value="NZ_JBHTKR010000007.1"/>
</dbReference>
<feature type="transmembrane region" description="Helical" evidence="16">
    <location>
        <begin position="111"/>
        <end position="128"/>
    </location>
</feature>
<name>A0ABW3TIX5_9RHOB</name>
<dbReference type="InterPro" id="IPR000462">
    <property type="entry name" value="CDP-OH_P_trans"/>
</dbReference>
<dbReference type="NCBIfam" id="TIGR00473">
    <property type="entry name" value="pssA"/>
    <property type="match status" value="1"/>
</dbReference>
<feature type="domain" description="CDP-alcohol phosphatidyltransferase C-terminal" evidence="17">
    <location>
        <begin position="211"/>
        <end position="242"/>
    </location>
</feature>
<dbReference type="Proteomes" id="UP001597151">
    <property type="component" value="Unassembled WGS sequence"/>
</dbReference>
<keyword evidence="9 16" id="KW-1133">Transmembrane helix</keyword>
<keyword evidence="11 16" id="KW-0472">Membrane</keyword>
<dbReference type="EC" id="2.7.8.8" evidence="4"/>
<evidence type="ECO:0000256" key="4">
    <source>
        <dbReference type="ARBA" id="ARBA00013174"/>
    </source>
</evidence>
<evidence type="ECO:0000256" key="10">
    <source>
        <dbReference type="ARBA" id="ARBA00023098"/>
    </source>
</evidence>
<dbReference type="PANTHER" id="PTHR14269:SF61">
    <property type="entry name" value="CDP-DIACYLGLYCEROL--SERINE O-PHOSPHATIDYLTRANSFERASE"/>
    <property type="match status" value="1"/>
</dbReference>
<dbReference type="InterPro" id="IPR004533">
    <property type="entry name" value="CDP-diaglyc--ser_O-PTrfase"/>
</dbReference>
<evidence type="ECO:0000256" key="5">
    <source>
        <dbReference type="ARBA" id="ARBA00017171"/>
    </source>
</evidence>
<evidence type="ECO:0000256" key="15">
    <source>
        <dbReference type="RuleBase" id="RU003750"/>
    </source>
</evidence>
<evidence type="ECO:0000256" key="8">
    <source>
        <dbReference type="ARBA" id="ARBA00022692"/>
    </source>
</evidence>
<keyword evidence="8 16" id="KW-0812">Transmembrane</keyword>
<feature type="transmembrane region" description="Helical" evidence="16">
    <location>
        <begin position="24"/>
        <end position="45"/>
    </location>
</feature>
<comment type="catalytic activity">
    <reaction evidence="1">
        <text>a CDP-1,2-diacyl-sn-glycerol + L-serine = a 1,2-diacyl-sn-glycero-3-phospho-L-serine + CMP + H(+)</text>
        <dbReference type="Rhea" id="RHEA:16913"/>
        <dbReference type="ChEBI" id="CHEBI:15378"/>
        <dbReference type="ChEBI" id="CHEBI:33384"/>
        <dbReference type="ChEBI" id="CHEBI:57262"/>
        <dbReference type="ChEBI" id="CHEBI:58332"/>
        <dbReference type="ChEBI" id="CHEBI:60377"/>
        <dbReference type="EC" id="2.7.8.8"/>
    </reaction>
</comment>
<evidence type="ECO:0000256" key="14">
    <source>
        <dbReference type="ARBA" id="ARBA00032361"/>
    </source>
</evidence>
<evidence type="ECO:0000259" key="17">
    <source>
        <dbReference type="Pfam" id="PF08009"/>
    </source>
</evidence>
<feature type="transmembrane region" description="Helical" evidence="16">
    <location>
        <begin position="51"/>
        <end position="73"/>
    </location>
</feature>
<evidence type="ECO:0000313" key="18">
    <source>
        <dbReference type="EMBL" id="MFD1196471.1"/>
    </source>
</evidence>
<dbReference type="Pfam" id="PF08009">
    <property type="entry name" value="CDP-OH_P_tran_2"/>
    <property type="match status" value="1"/>
</dbReference>
<reference evidence="19" key="1">
    <citation type="journal article" date="2019" name="Int. J. Syst. Evol. Microbiol.">
        <title>The Global Catalogue of Microorganisms (GCM) 10K type strain sequencing project: providing services to taxonomists for standard genome sequencing and annotation.</title>
        <authorList>
            <consortium name="The Broad Institute Genomics Platform"/>
            <consortium name="The Broad Institute Genome Sequencing Center for Infectious Disease"/>
            <person name="Wu L."/>
            <person name="Ma J."/>
        </authorList>
    </citation>
    <scope>NUCLEOTIDE SEQUENCE [LARGE SCALE GENOMIC DNA]</scope>
    <source>
        <strain evidence="19">CCUG 55328</strain>
    </source>
</reference>
<comment type="subcellular location">
    <subcellularLocation>
        <location evidence="2">Endomembrane system</location>
        <topology evidence="2">Multi-pass membrane protein</topology>
    </subcellularLocation>
</comment>
<keyword evidence="19" id="KW-1185">Reference proteome</keyword>
<evidence type="ECO:0000256" key="16">
    <source>
        <dbReference type="SAM" id="Phobius"/>
    </source>
</evidence>
<accession>A0ABW3TIX5</accession>
<comment type="similarity">
    <text evidence="3 15">Belongs to the CDP-alcohol phosphatidyltransferase class-I family.</text>
</comment>
<organism evidence="18 19">
    <name type="scientific">Seohaeicola saemankumensis</name>
    <dbReference type="NCBI Taxonomy" id="481181"/>
    <lineage>
        <taxon>Bacteria</taxon>
        <taxon>Pseudomonadati</taxon>
        <taxon>Pseudomonadota</taxon>
        <taxon>Alphaproteobacteria</taxon>
        <taxon>Rhodobacterales</taxon>
        <taxon>Roseobacteraceae</taxon>
        <taxon>Seohaeicola</taxon>
    </lineage>
</organism>
<comment type="caution">
    <text evidence="18">The sequence shown here is derived from an EMBL/GenBank/DDBJ whole genome shotgun (WGS) entry which is preliminary data.</text>
</comment>
<dbReference type="PROSITE" id="PS00379">
    <property type="entry name" value="CDP_ALCOHOL_P_TRANSF"/>
    <property type="match status" value="1"/>
</dbReference>
<evidence type="ECO:0000256" key="6">
    <source>
        <dbReference type="ARBA" id="ARBA00022516"/>
    </source>
</evidence>
<evidence type="ECO:0000256" key="12">
    <source>
        <dbReference type="ARBA" id="ARBA00023209"/>
    </source>
</evidence>